<dbReference type="Gene3D" id="3.90.79.10">
    <property type="entry name" value="Nucleoside Triphosphate Pyrophosphohydrolase"/>
    <property type="match status" value="1"/>
</dbReference>
<sequence length="176" mass="19460">MGEVGPESASERVEWDGRVATVTWLAPPYRPSRRLTTQALGLCFTIDGRIVLVSGDGEQWTLPGGPPEVGESLEAALERDLREEASARLIACEYIGCQRVEDRERPDGPTLYYQARFWARVELYPFDGAEGTSARRLVTPETFRDTLTWGGAIAARMILAAGLTCERARAHFASQD</sequence>
<proteinExistence type="predicted"/>
<evidence type="ECO:0000259" key="1">
    <source>
        <dbReference type="PROSITE" id="PS51462"/>
    </source>
</evidence>
<dbReference type="PROSITE" id="PS51462">
    <property type="entry name" value="NUDIX"/>
    <property type="match status" value="1"/>
</dbReference>
<protein>
    <recommendedName>
        <fullName evidence="1">Nudix hydrolase domain-containing protein</fullName>
    </recommendedName>
</protein>
<organism evidence="2">
    <name type="scientific">uncultured Thermomicrobiales bacterium</name>
    <dbReference type="NCBI Taxonomy" id="1645740"/>
    <lineage>
        <taxon>Bacteria</taxon>
        <taxon>Pseudomonadati</taxon>
        <taxon>Thermomicrobiota</taxon>
        <taxon>Thermomicrobia</taxon>
        <taxon>Thermomicrobiales</taxon>
        <taxon>environmental samples</taxon>
    </lineage>
</organism>
<dbReference type="Pfam" id="PF00293">
    <property type="entry name" value="NUDIX"/>
    <property type="match status" value="1"/>
</dbReference>
<dbReference type="EMBL" id="CADCWN010000417">
    <property type="protein sequence ID" value="CAA9590731.1"/>
    <property type="molecule type" value="Genomic_DNA"/>
</dbReference>
<evidence type="ECO:0000313" key="2">
    <source>
        <dbReference type="EMBL" id="CAA9590731.1"/>
    </source>
</evidence>
<reference evidence="2" key="1">
    <citation type="submission" date="2020-02" db="EMBL/GenBank/DDBJ databases">
        <authorList>
            <person name="Meier V. D."/>
        </authorList>
    </citation>
    <scope>NUCLEOTIDE SEQUENCE</scope>
    <source>
        <strain evidence="2">AVDCRST_MAG18</strain>
    </source>
</reference>
<feature type="domain" description="Nudix hydrolase" evidence="1">
    <location>
        <begin position="32"/>
        <end position="161"/>
    </location>
</feature>
<accession>A0A6N3IPK1</accession>
<dbReference type="SUPFAM" id="SSF55811">
    <property type="entry name" value="Nudix"/>
    <property type="match status" value="1"/>
</dbReference>
<name>A0A6N3IPK1_9BACT</name>
<dbReference type="InterPro" id="IPR015797">
    <property type="entry name" value="NUDIX_hydrolase-like_dom_sf"/>
</dbReference>
<dbReference type="AlphaFoldDB" id="A0A6N3IPK1"/>
<dbReference type="InterPro" id="IPR000086">
    <property type="entry name" value="NUDIX_hydrolase_dom"/>
</dbReference>
<gene>
    <name evidence="2" type="ORF">AVDCRST_MAG18-5150</name>
</gene>